<feature type="domain" description="Ribosomal RNA small subunit methyltransferase E methyltransferase" evidence="13">
    <location>
        <begin position="74"/>
        <end position="235"/>
    </location>
</feature>
<evidence type="ECO:0000256" key="1">
    <source>
        <dbReference type="ARBA" id="ARBA00004496"/>
    </source>
</evidence>
<dbReference type="Pfam" id="PF04452">
    <property type="entry name" value="Methyltrans_RNA"/>
    <property type="match status" value="1"/>
</dbReference>
<keyword evidence="9 12" id="KW-0949">S-adenosyl-L-methionine</keyword>
<dbReference type="SUPFAM" id="SSF75217">
    <property type="entry name" value="alpha/beta knot"/>
    <property type="match status" value="1"/>
</dbReference>
<evidence type="ECO:0000256" key="5">
    <source>
        <dbReference type="ARBA" id="ARBA00022490"/>
    </source>
</evidence>
<dbReference type="GO" id="GO:0005737">
    <property type="term" value="C:cytoplasm"/>
    <property type="evidence" value="ECO:0007669"/>
    <property type="project" value="UniProtKB-SubCell"/>
</dbReference>
<dbReference type="Gene3D" id="3.40.1280.10">
    <property type="match status" value="1"/>
</dbReference>
<dbReference type="InterPro" id="IPR046886">
    <property type="entry name" value="RsmE_MTase_dom"/>
</dbReference>
<evidence type="ECO:0000256" key="4">
    <source>
        <dbReference type="ARBA" id="ARBA00013673"/>
    </source>
</evidence>
<evidence type="ECO:0000256" key="2">
    <source>
        <dbReference type="ARBA" id="ARBA00005528"/>
    </source>
</evidence>
<dbReference type="InterPro" id="IPR029026">
    <property type="entry name" value="tRNA_m1G_MTases_N"/>
</dbReference>
<evidence type="ECO:0000256" key="3">
    <source>
        <dbReference type="ARBA" id="ARBA00012328"/>
    </source>
</evidence>
<comment type="function">
    <text evidence="10 12">Specifically methylates the N3 position of the uracil ring of uridine 1498 (m3U1498) in 16S rRNA. Acts on the fully assembled 30S ribosomal subunit.</text>
</comment>
<dbReference type="CDD" id="cd18084">
    <property type="entry name" value="RsmE-like"/>
    <property type="match status" value="1"/>
</dbReference>
<name>A0A346B290_9FIRM</name>
<dbReference type="OrthoDB" id="9815641at2"/>
<dbReference type="NCBIfam" id="NF008692">
    <property type="entry name" value="PRK11713.1-5"/>
    <property type="match status" value="1"/>
</dbReference>
<evidence type="ECO:0000313" key="14">
    <source>
        <dbReference type="EMBL" id="AXL22233.1"/>
    </source>
</evidence>
<dbReference type="PIRSF" id="PIRSF015601">
    <property type="entry name" value="MTase_slr0722"/>
    <property type="match status" value="1"/>
</dbReference>
<keyword evidence="6 12" id="KW-0698">rRNA processing</keyword>
<evidence type="ECO:0000256" key="7">
    <source>
        <dbReference type="ARBA" id="ARBA00022603"/>
    </source>
</evidence>
<evidence type="ECO:0000256" key="10">
    <source>
        <dbReference type="ARBA" id="ARBA00025699"/>
    </source>
</evidence>
<keyword evidence="8 12" id="KW-0808">Transferase</keyword>
<evidence type="ECO:0000256" key="9">
    <source>
        <dbReference type="ARBA" id="ARBA00022691"/>
    </source>
</evidence>
<reference evidence="14 15" key="1">
    <citation type="submission" date="2018-05" db="EMBL/GenBank/DDBJ databases">
        <title>Complete genome sequence of Megasphaera sp. AJH120T, isolated from the ceca of a chicken.</title>
        <authorList>
            <person name="Maki J."/>
            <person name="Looft T."/>
        </authorList>
    </citation>
    <scope>NUCLEOTIDE SEQUENCE [LARGE SCALE GENOMIC DNA]</scope>
    <source>
        <strain evidence="14 15">AJH120</strain>
    </source>
</reference>
<dbReference type="PANTHER" id="PTHR30027">
    <property type="entry name" value="RIBOSOMAL RNA SMALL SUBUNIT METHYLTRANSFERASE E"/>
    <property type="match status" value="1"/>
</dbReference>
<dbReference type="EC" id="2.1.1.193" evidence="3 12"/>
<dbReference type="PANTHER" id="PTHR30027:SF3">
    <property type="entry name" value="16S RRNA (URACIL(1498)-N(3))-METHYLTRANSFERASE"/>
    <property type="match status" value="1"/>
</dbReference>
<dbReference type="KEGG" id="meg:DKB62_12040"/>
<accession>A0A346B290</accession>
<dbReference type="NCBIfam" id="TIGR00046">
    <property type="entry name" value="RsmE family RNA methyltransferase"/>
    <property type="match status" value="1"/>
</dbReference>
<evidence type="ECO:0000256" key="6">
    <source>
        <dbReference type="ARBA" id="ARBA00022552"/>
    </source>
</evidence>
<keyword evidence="5 12" id="KW-0963">Cytoplasm</keyword>
<dbReference type="EMBL" id="CP029462">
    <property type="protein sequence ID" value="AXL22233.1"/>
    <property type="molecule type" value="Genomic_DNA"/>
</dbReference>
<dbReference type="Proteomes" id="UP000254337">
    <property type="component" value="Chromosome"/>
</dbReference>
<evidence type="ECO:0000256" key="8">
    <source>
        <dbReference type="ARBA" id="ARBA00022679"/>
    </source>
</evidence>
<gene>
    <name evidence="14" type="ORF">DKB62_12040</name>
</gene>
<dbReference type="GO" id="GO:0070475">
    <property type="term" value="P:rRNA base methylation"/>
    <property type="evidence" value="ECO:0007669"/>
    <property type="project" value="TreeGrafter"/>
</dbReference>
<evidence type="ECO:0000259" key="13">
    <source>
        <dbReference type="Pfam" id="PF04452"/>
    </source>
</evidence>
<comment type="subcellular location">
    <subcellularLocation>
        <location evidence="1 12">Cytoplasm</location>
    </subcellularLocation>
</comment>
<sequence length="242" mass="26644">MRKLFTDFPICGNFELSADDARHVLVVLRHTVGDTLAVTDSTGATYECVITAVQGHSAMLTPAKKLSDGDETAGEVVLAAGLLKSDKFDWVVQKATELGVSRIVPVQMENCVVKLNETRRQSRRERWQRLALEAAKQCGRSDVPPVEDVVEFQALVDQYGHERFVIPYERETAPLADVCSQIRTGNVVLCIGPEGGFSPKEIQYAEAHAAWCRTVSLGPRILRAETASLAALAIVKYERGFK</sequence>
<dbReference type="InterPro" id="IPR029028">
    <property type="entry name" value="Alpha/beta_knot_MTases"/>
</dbReference>
<comment type="similarity">
    <text evidence="2 12">Belongs to the RNA methyltransferase RsmE family.</text>
</comment>
<dbReference type="RefSeq" id="WP_087478598.1">
    <property type="nucleotide sequence ID" value="NZ_CALYAU010000029.1"/>
</dbReference>
<dbReference type="InterPro" id="IPR015947">
    <property type="entry name" value="PUA-like_sf"/>
</dbReference>
<protein>
    <recommendedName>
        <fullName evidence="4 12">Ribosomal RNA small subunit methyltransferase E</fullName>
        <ecNumber evidence="3 12">2.1.1.193</ecNumber>
    </recommendedName>
</protein>
<keyword evidence="15" id="KW-1185">Reference proteome</keyword>
<organism evidence="14 15">
    <name type="scientific">Megasphaera stantonii</name>
    <dbReference type="NCBI Taxonomy" id="2144175"/>
    <lineage>
        <taxon>Bacteria</taxon>
        <taxon>Bacillati</taxon>
        <taxon>Bacillota</taxon>
        <taxon>Negativicutes</taxon>
        <taxon>Veillonellales</taxon>
        <taxon>Veillonellaceae</taxon>
        <taxon>Megasphaera</taxon>
    </lineage>
</organism>
<dbReference type="InterPro" id="IPR006700">
    <property type="entry name" value="RsmE"/>
</dbReference>
<evidence type="ECO:0000256" key="12">
    <source>
        <dbReference type="PIRNR" id="PIRNR015601"/>
    </source>
</evidence>
<dbReference type="SUPFAM" id="SSF88697">
    <property type="entry name" value="PUA domain-like"/>
    <property type="match status" value="1"/>
</dbReference>
<comment type="catalytic activity">
    <reaction evidence="11 12">
        <text>uridine(1498) in 16S rRNA + S-adenosyl-L-methionine = N(3)-methyluridine(1498) in 16S rRNA + S-adenosyl-L-homocysteine + H(+)</text>
        <dbReference type="Rhea" id="RHEA:42920"/>
        <dbReference type="Rhea" id="RHEA-COMP:10283"/>
        <dbReference type="Rhea" id="RHEA-COMP:10284"/>
        <dbReference type="ChEBI" id="CHEBI:15378"/>
        <dbReference type="ChEBI" id="CHEBI:57856"/>
        <dbReference type="ChEBI" id="CHEBI:59789"/>
        <dbReference type="ChEBI" id="CHEBI:65315"/>
        <dbReference type="ChEBI" id="CHEBI:74502"/>
        <dbReference type="EC" id="2.1.1.193"/>
    </reaction>
</comment>
<keyword evidence="7 12" id="KW-0489">Methyltransferase</keyword>
<dbReference type="GO" id="GO:0070042">
    <property type="term" value="F:rRNA (uridine-N3-)-methyltransferase activity"/>
    <property type="evidence" value="ECO:0007669"/>
    <property type="project" value="TreeGrafter"/>
</dbReference>
<proteinExistence type="inferred from homology"/>
<evidence type="ECO:0000313" key="15">
    <source>
        <dbReference type="Proteomes" id="UP000254337"/>
    </source>
</evidence>
<dbReference type="AlphaFoldDB" id="A0A346B290"/>
<evidence type="ECO:0000256" key="11">
    <source>
        <dbReference type="ARBA" id="ARBA00047944"/>
    </source>
</evidence>